<dbReference type="RefSeq" id="XP_031577608.1">
    <property type="nucleotide sequence ID" value="XM_031724653.1"/>
</dbReference>
<dbReference type="VEuPathDB" id="FungiDB:BDBG_16770"/>
<dbReference type="GeneID" id="42528774"/>
<dbReference type="EMBL" id="GG657452">
    <property type="protein sequence ID" value="OAT07130.1"/>
    <property type="molecule type" value="Genomic_DNA"/>
</dbReference>
<dbReference type="Proteomes" id="UP000002038">
    <property type="component" value="Unassembled WGS sequence"/>
</dbReference>
<accession>A0A179UH00</accession>
<keyword evidence="3" id="KW-1185">Reference proteome</keyword>
<evidence type="ECO:0000313" key="2">
    <source>
        <dbReference type="EMBL" id="OAT07130.1"/>
    </source>
</evidence>
<feature type="chain" id="PRO_5008107379" evidence="1">
    <location>
        <begin position="19"/>
        <end position="89"/>
    </location>
</feature>
<dbReference type="KEGG" id="bgh:BDBG_16770"/>
<gene>
    <name evidence="2" type="ORF">BDBG_16770</name>
</gene>
<feature type="signal peptide" evidence="1">
    <location>
        <begin position="1"/>
        <end position="18"/>
    </location>
</feature>
<dbReference type="OrthoDB" id="4188812at2759"/>
<dbReference type="AlphaFoldDB" id="A0A179UH00"/>
<proteinExistence type="predicted"/>
<sequence length="89" mass="9770">MLTALALFSLLNISSTLALQMELEQSVFIDASKPPHTTHKVNSNHTLTQSSLQSPCTPLQQFDSGFTRFNPSNRSGLLMSFTVNSLNSQ</sequence>
<protein>
    <submittedName>
        <fullName evidence="2">Uncharacterized protein</fullName>
    </submittedName>
</protein>
<evidence type="ECO:0000313" key="3">
    <source>
        <dbReference type="Proteomes" id="UP000002038"/>
    </source>
</evidence>
<name>A0A179UH00_BLAGS</name>
<evidence type="ECO:0000256" key="1">
    <source>
        <dbReference type="SAM" id="SignalP"/>
    </source>
</evidence>
<organism evidence="2 3">
    <name type="scientific">Blastomyces gilchristii (strain SLH14081)</name>
    <name type="common">Blastomyces dermatitidis</name>
    <dbReference type="NCBI Taxonomy" id="559298"/>
    <lineage>
        <taxon>Eukaryota</taxon>
        <taxon>Fungi</taxon>
        <taxon>Dikarya</taxon>
        <taxon>Ascomycota</taxon>
        <taxon>Pezizomycotina</taxon>
        <taxon>Eurotiomycetes</taxon>
        <taxon>Eurotiomycetidae</taxon>
        <taxon>Onygenales</taxon>
        <taxon>Ajellomycetaceae</taxon>
        <taxon>Blastomyces</taxon>
    </lineage>
</organism>
<reference evidence="3" key="1">
    <citation type="journal article" date="2015" name="PLoS Genet.">
        <title>The dynamic genome and transcriptome of the human fungal pathogen Blastomyces and close relative Emmonsia.</title>
        <authorList>
            <person name="Munoz J.F."/>
            <person name="Gauthier G.M."/>
            <person name="Desjardins C.A."/>
            <person name="Gallo J.E."/>
            <person name="Holder J."/>
            <person name="Sullivan T.D."/>
            <person name="Marty A.J."/>
            <person name="Carmen J.C."/>
            <person name="Chen Z."/>
            <person name="Ding L."/>
            <person name="Gujja S."/>
            <person name="Magrini V."/>
            <person name="Misas E."/>
            <person name="Mitreva M."/>
            <person name="Priest M."/>
            <person name="Saif S."/>
            <person name="Whiston E.A."/>
            <person name="Young S."/>
            <person name="Zeng Q."/>
            <person name="Goldman W.E."/>
            <person name="Mardis E.R."/>
            <person name="Taylor J.W."/>
            <person name="McEwen J.G."/>
            <person name="Clay O.K."/>
            <person name="Klein B.S."/>
            <person name="Cuomo C.A."/>
        </authorList>
    </citation>
    <scope>NUCLEOTIDE SEQUENCE [LARGE SCALE GENOMIC DNA]</scope>
    <source>
        <strain evidence="3">SLH14081</strain>
    </source>
</reference>
<keyword evidence="1" id="KW-0732">Signal</keyword>